<dbReference type="EMBL" id="JAVCAP010000001">
    <property type="protein sequence ID" value="MDP8566393.1"/>
    <property type="molecule type" value="Genomic_DNA"/>
</dbReference>
<sequence>MAQQNNRARQQRIIIIFIVVALLLLVGGAFAILGGGGEKPKSGAPAAPPGRVAVPVASRNIQLGERIASNMFRLDFIEPQKVPPEALLKVNLFIGRYATEPIAEQTIFKESNISAPDVTGGYSAVTKPGMRVVVVNANQLPGAIGTLRVGDHVDLLAISSADGSATGASGKASKDQLRYEYMKGGTQPGTPPRRGGAKAGAGTVNETLGLTASLVAENAEVLRVPTRGKDKELVVLQMNPRDAHVTTLMIATGAALRVVFRPSNDNERITVEKELTITTRLPKPEPDPDRVSVIVGNLRGNTRPDSAKFAPAEVNQNYGNKDPLANQNYNDNAANPTPIQLITREFQDTQVYE</sequence>
<dbReference type="Gene3D" id="3.90.1210.10">
    <property type="entry name" value="Antifreeze-like/N-acetylneuraminic acid synthase C-terminal domain"/>
    <property type="match status" value="1"/>
</dbReference>
<evidence type="ECO:0000313" key="4">
    <source>
        <dbReference type="Proteomes" id="UP001225906"/>
    </source>
</evidence>
<dbReference type="RefSeq" id="WP_306388099.1">
    <property type="nucleotide sequence ID" value="NZ_JAVCAP010000001.1"/>
</dbReference>
<feature type="transmembrane region" description="Helical" evidence="1">
    <location>
        <begin position="12"/>
        <end position="33"/>
    </location>
</feature>
<keyword evidence="1" id="KW-0812">Transmembrane</keyword>
<evidence type="ECO:0000259" key="2">
    <source>
        <dbReference type="SMART" id="SM00858"/>
    </source>
</evidence>
<feature type="domain" description="SAF" evidence="2">
    <location>
        <begin position="52"/>
        <end position="114"/>
    </location>
</feature>
<dbReference type="Pfam" id="PF08666">
    <property type="entry name" value="SAF"/>
    <property type="match status" value="1"/>
</dbReference>
<accession>A0ABT9JP88</accession>
<protein>
    <submittedName>
        <fullName evidence="3">Flp pilus assembly protein CpaB</fullName>
    </submittedName>
</protein>
<reference evidence="4" key="1">
    <citation type="journal article" date="2019" name="Int. J. Syst. Evol. Microbiol.">
        <title>The Global Catalogue of Microorganisms (GCM) 10K type strain sequencing project: providing services to taxonomists for standard genome sequencing and annotation.</title>
        <authorList>
            <consortium name="The Broad Institute Genomics Platform"/>
            <consortium name="The Broad Institute Genome Sequencing Center for Infectious Disease"/>
            <person name="Wu L."/>
            <person name="Ma J."/>
        </authorList>
    </citation>
    <scope>NUCLEOTIDE SEQUENCE [LARGE SCALE GENOMIC DNA]</scope>
    <source>
        <strain evidence="4">VKM B-3159</strain>
    </source>
</reference>
<organism evidence="3 4">
    <name type="scientific">Methylophilus aquaticus</name>
    <dbReference type="NCBI Taxonomy" id="1971610"/>
    <lineage>
        <taxon>Bacteria</taxon>
        <taxon>Pseudomonadati</taxon>
        <taxon>Pseudomonadota</taxon>
        <taxon>Betaproteobacteria</taxon>
        <taxon>Nitrosomonadales</taxon>
        <taxon>Methylophilaceae</taxon>
        <taxon>Methylophilus</taxon>
    </lineage>
</organism>
<dbReference type="Proteomes" id="UP001225906">
    <property type="component" value="Unassembled WGS sequence"/>
</dbReference>
<dbReference type="NCBIfam" id="TIGR03177">
    <property type="entry name" value="pilus_cpaB"/>
    <property type="match status" value="1"/>
</dbReference>
<keyword evidence="4" id="KW-1185">Reference proteome</keyword>
<keyword evidence="1" id="KW-1133">Transmembrane helix</keyword>
<dbReference type="SMART" id="SM00858">
    <property type="entry name" value="SAF"/>
    <property type="match status" value="1"/>
</dbReference>
<proteinExistence type="predicted"/>
<dbReference type="CDD" id="cd11614">
    <property type="entry name" value="SAF_CpaB_FlgA_like"/>
    <property type="match status" value="1"/>
</dbReference>
<keyword evidence="1" id="KW-0472">Membrane</keyword>
<dbReference type="InterPro" id="IPR017592">
    <property type="entry name" value="Pilus_assmbl_Flp-typ_CpaB"/>
</dbReference>
<evidence type="ECO:0000313" key="3">
    <source>
        <dbReference type="EMBL" id="MDP8566393.1"/>
    </source>
</evidence>
<name>A0ABT9JP88_9PROT</name>
<gene>
    <name evidence="3" type="primary">cpaB</name>
    <name evidence="3" type="ORF">Q9291_00900</name>
</gene>
<comment type="caution">
    <text evidence="3">The sequence shown here is derived from an EMBL/GenBank/DDBJ whole genome shotgun (WGS) entry which is preliminary data.</text>
</comment>
<evidence type="ECO:0000256" key="1">
    <source>
        <dbReference type="SAM" id="Phobius"/>
    </source>
</evidence>
<dbReference type="InterPro" id="IPR013974">
    <property type="entry name" value="SAF"/>
</dbReference>